<feature type="transmembrane region" description="Helical" evidence="1">
    <location>
        <begin position="59"/>
        <end position="79"/>
    </location>
</feature>
<dbReference type="RefSeq" id="WP_204119839.1">
    <property type="nucleotide sequence ID" value="NZ_BOLV01000032.1"/>
</dbReference>
<evidence type="ECO:0000313" key="2">
    <source>
        <dbReference type="EMBL" id="MFD1400256.1"/>
    </source>
</evidence>
<accession>A0ABW4BJK6</accession>
<sequence length="150" mass="16918">MLTQATNWISWALDGVLDNLLRLLNALGYLLLVPFKFLFKWIFQPIFGYILKAIFGDSLPGVGMFLGVLVLLFVAFWLIYAWPAFFGALLLVPFLGGLFVALGNLFRFGAKTLIAAGIIWIFWQLIKAASRLIDRADAWVDAKRSHPRRG</sequence>
<reference evidence="3" key="1">
    <citation type="journal article" date="2019" name="Int. J. Syst. Evol. Microbiol.">
        <title>The Global Catalogue of Microorganisms (GCM) 10K type strain sequencing project: providing services to taxonomists for standard genome sequencing and annotation.</title>
        <authorList>
            <consortium name="The Broad Institute Genomics Platform"/>
            <consortium name="The Broad Institute Genome Sequencing Center for Infectious Disease"/>
            <person name="Wu L."/>
            <person name="Ma J."/>
        </authorList>
    </citation>
    <scope>NUCLEOTIDE SEQUENCE [LARGE SCALE GENOMIC DNA]</scope>
    <source>
        <strain evidence="3">CCM 9110</strain>
    </source>
</reference>
<comment type="caution">
    <text evidence="2">The sequence shown here is derived from an EMBL/GenBank/DDBJ whole genome shotgun (WGS) entry which is preliminary data.</text>
</comment>
<evidence type="ECO:0000313" key="3">
    <source>
        <dbReference type="Proteomes" id="UP001597199"/>
    </source>
</evidence>
<keyword evidence="1" id="KW-1133">Transmembrane helix</keyword>
<evidence type="ECO:0000256" key="1">
    <source>
        <dbReference type="SAM" id="Phobius"/>
    </source>
</evidence>
<keyword evidence="1" id="KW-0812">Transmembrane</keyword>
<keyword evidence="3" id="KW-1185">Reference proteome</keyword>
<protein>
    <recommendedName>
        <fullName evidence="4">Phage holin family protein</fullName>
    </recommendedName>
</protein>
<dbReference type="Proteomes" id="UP001597199">
    <property type="component" value="Unassembled WGS sequence"/>
</dbReference>
<name>A0ABW4BJK6_9LACO</name>
<gene>
    <name evidence="2" type="ORF">ACFQ41_13265</name>
</gene>
<evidence type="ECO:0008006" key="4">
    <source>
        <dbReference type="Google" id="ProtNLM"/>
    </source>
</evidence>
<feature type="transmembrane region" description="Helical" evidence="1">
    <location>
        <begin position="85"/>
        <end position="106"/>
    </location>
</feature>
<organism evidence="2 3">
    <name type="scientific">Lacticaseibacillus suilingensis</name>
    <dbReference type="NCBI Taxonomy" id="2799577"/>
    <lineage>
        <taxon>Bacteria</taxon>
        <taxon>Bacillati</taxon>
        <taxon>Bacillota</taxon>
        <taxon>Bacilli</taxon>
        <taxon>Lactobacillales</taxon>
        <taxon>Lactobacillaceae</taxon>
        <taxon>Lacticaseibacillus</taxon>
    </lineage>
</organism>
<dbReference type="EMBL" id="JBHTOA010000067">
    <property type="protein sequence ID" value="MFD1400256.1"/>
    <property type="molecule type" value="Genomic_DNA"/>
</dbReference>
<proteinExistence type="predicted"/>
<keyword evidence="1" id="KW-0472">Membrane</keyword>